<reference evidence="1 2" key="1">
    <citation type="submission" date="2009-10" db="EMBL/GenBank/DDBJ databases">
        <title>Complete sequence of Halothiobacillus neapolitanus c2.</title>
        <authorList>
            <consortium name="US DOE Joint Genome Institute"/>
            <person name="Lucas S."/>
            <person name="Copeland A."/>
            <person name="Lapidus A."/>
            <person name="Glavina del Rio T."/>
            <person name="Tice H."/>
            <person name="Bruce D."/>
            <person name="Goodwin L."/>
            <person name="Pitluck S."/>
            <person name="Davenport K."/>
            <person name="Brettin T."/>
            <person name="Detter J.C."/>
            <person name="Han C."/>
            <person name="Tapia R."/>
            <person name="Larimer F."/>
            <person name="Land M."/>
            <person name="Hauser L."/>
            <person name="Kyrpides N."/>
            <person name="Mikhailova N."/>
            <person name="Kerfeld C."/>
            <person name="Cannon G."/>
            <person name="Heinhort S."/>
        </authorList>
    </citation>
    <scope>NUCLEOTIDE SEQUENCE [LARGE SCALE GENOMIC DNA]</scope>
    <source>
        <strain evidence="2">ATCC 23641 / c2</strain>
    </source>
</reference>
<dbReference type="PANTHER" id="PTHR38767:SF1">
    <property type="entry name" value="DNA POLYMERASE III SUBUNIT CHI"/>
    <property type="match status" value="1"/>
</dbReference>
<dbReference type="Proteomes" id="UP000009102">
    <property type="component" value="Chromosome"/>
</dbReference>
<dbReference type="GO" id="GO:0003887">
    <property type="term" value="F:DNA-directed DNA polymerase activity"/>
    <property type="evidence" value="ECO:0007669"/>
    <property type="project" value="InterPro"/>
</dbReference>
<dbReference type="HOGENOM" id="CLU_131584_2_1_6"/>
<name>D0L0I9_HALNC</name>
<dbReference type="KEGG" id="hna:Hneap_1378"/>
<dbReference type="SUPFAM" id="SSF102400">
    <property type="entry name" value="DNA polymerase III chi subunit"/>
    <property type="match status" value="1"/>
</dbReference>
<keyword evidence="2" id="KW-1185">Reference proteome</keyword>
<protein>
    <submittedName>
        <fullName evidence="1">DNA polymerase III chi subunit HolC</fullName>
    </submittedName>
</protein>
<gene>
    <name evidence="1" type="ordered locus">Hneap_1378</name>
</gene>
<dbReference type="GO" id="GO:0032298">
    <property type="term" value="P:positive regulation of DNA-templated DNA replication initiation"/>
    <property type="evidence" value="ECO:0007669"/>
    <property type="project" value="TreeGrafter"/>
</dbReference>
<accession>D0L0I9</accession>
<dbReference type="Pfam" id="PF04364">
    <property type="entry name" value="DNA_pol3_chi"/>
    <property type="match status" value="1"/>
</dbReference>
<dbReference type="Gene3D" id="3.40.50.10110">
    <property type="entry name" value="DNA polymerase III subunit chi"/>
    <property type="match status" value="1"/>
</dbReference>
<dbReference type="EMBL" id="CP001801">
    <property type="protein sequence ID" value="ACX96212.1"/>
    <property type="molecule type" value="Genomic_DNA"/>
</dbReference>
<dbReference type="GO" id="GO:0003677">
    <property type="term" value="F:DNA binding"/>
    <property type="evidence" value="ECO:0007669"/>
    <property type="project" value="InterPro"/>
</dbReference>
<dbReference type="STRING" id="555778.Hneap_1378"/>
<evidence type="ECO:0000313" key="1">
    <source>
        <dbReference type="EMBL" id="ACX96212.1"/>
    </source>
</evidence>
<organism evidence="1 2">
    <name type="scientific">Halothiobacillus neapolitanus (strain ATCC 23641 / DSM 15147 / CIP 104769 / NCIMB 8539 / c2)</name>
    <name type="common">Thiobacillus neapolitanus</name>
    <dbReference type="NCBI Taxonomy" id="555778"/>
    <lineage>
        <taxon>Bacteria</taxon>
        <taxon>Pseudomonadati</taxon>
        <taxon>Pseudomonadota</taxon>
        <taxon>Gammaproteobacteria</taxon>
        <taxon>Chromatiales</taxon>
        <taxon>Halothiobacillaceae</taxon>
        <taxon>Halothiobacillus</taxon>
    </lineage>
</organism>
<proteinExistence type="predicted"/>
<evidence type="ECO:0000313" key="2">
    <source>
        <dbReference type="Proteomes" id="UP000009102"/>
    </source>
</evidence>
<dbReference type="OrthoDB" id="5297568at2"/>
<dbReference type="PANTHER" id="PTHR38767">
    <property type="entry name" value="DNA POLYMERASE III SUBUNIT CHI"/>
    <property type="match status" value="1"/>
</dbReference>
<dbReference type="RefSeq" id="WP_012824246.1">
    <property type="nucleotide sequence ID" value="NC_013422.1"/>
</dbReference>
<dbReference type="GO" id="GO:0006260">
    <property type="term" value="P:DNA replication"/>
    <property type="evidence" value="ECO:0007669"/>
    <property type="project" value="InterPro"/>
</dbReference>
<dbReference type="InterPro" id="IPR036768">
    <property type="entry name" value="PolIII_chi_sf"/>
</dbReference>
<sequence>MSAVIFHLIDDPDTEAFWFHAAELCAQAAQAEHMVYVVCANLAHVESFDDYLWGYKPDAFVPHTADPEDIAHAPIFLGVDVAAGGFDYVINLSGKPIERVADRIQLDELVDANPANREAARARWRDYQAAGVKPVHRQITQVQRDEL</sequence>
<dbReference type="AlphaFoldDB" id="D0L0I9"/>
<dbReference type="eggNOG" id="COG2927">
    <property type="taxonomic scope" value="Bacteria"/>
</dbReference>
<dbReference type="InterPro" id="IPR007459">
    <property type="entry name" value="DNA_pol3_chi"/>
</dbReference>